<keyword evidence="3" id="KW-1003">Cell membrane</keyword>
<keyword evidence="12" id="KW-1185">Reference proteome</keyword>
<dbReference type="Pfam" id="PF01773">
    <property type="entry name" value="Nucleos_tra2_N"/>
    <property type="match status" value="1"/>
</dbReference>
<evidence type="ECO:0000256" key="1">
    <source>
        <dbReference type="ARBA" id="ARBA00004651"/>
    </source>
</evidence>
<dbReference type="GO" id="GO:0005886">
    <property type="term" value="C:plasma membrane"/>
    <property type="evidence" value="ECO:0007669"/>
    <property type="project" value="UniProtKB-SubCell"/>
</dbReference>
<evidence type="ECO:0000313" key="11">
    <source>
        <dbReference type="EnsemblMetazoa" id="G21292.1:cds"/>
    </source>
</evidence>
<dbReference type="EnsemblMetazoa" id="G21292.1">
    <property type="protein sequence ID" value="G21292.1:cds"/>
    <property type="gene ID" value="G21292"/>
</dbReference>
<reference evidence="11" key="1">
    <citation type="submission" date="2022-08" db="UniProtKB">
        <authorList>
            <consortium name="EnsemblMetazoa"/>
        </authorList>
    </citation>
    <scope>IDENTIFICATION</scope>
    <source>
        <strain evidence="11">05x7-T-G4-1.051#20</strain>
    </source>
</reference>
<feature type="transmembrane region" description="Helical" evidence="7">
    <location>
        <begin position="70"/>
        <end position="88"/>
    </location>
</feature>
<dbReference type="InterPro" id="IPR018270">
    <property type="entry name" value="C_nuclsd_transpt_met_bac"/>
</dbReference>
<name>A0A8W8JWF9_MAGGI</name>
<dbReference type="OMA" id="IILRWPP"/>
<feature type="domain" description="Nucleoside transporter/FeoB GTPase Gate" evidence="10">
    <location>
        <begin position="253"/>
        <end position="350"/>
    </location>
</feature>
<dbReference type="InterPro" id="IPR002668">
    <property type="entry name" value="CNT_N_dom"/>
</dbReference>
<comment type="subcellular location">
    <subcellularLocation>
        <location evidence="1">Cell membrane</location>
        <topology evidence="1">Multi-pass membrane protein</topology>
    </subcellularLocation>
</comment>
<dbReference type="PANTHER" id="PTHR10590">
    <property type="entry name" value="SODIUM/NUCLEOSIDE COTRANSPORTER"/>
    <property type="match status" value="1"/>
</dbReference>
<feature type="domain" description="Concentrative nucleoside transporter N-terminal" evidence="8">
    <location>
        <begin position="172"/>
        <end position="243"/>
    </location>
</feature>
<dbReference type="RefSeq" id="XP_011424028.2">
    <property type="nucleotide sequence ID" value="XM_011425726.4"/>
</dbReference>
<feature type="transmembrane region" description="Helical" evidence="7">
    <location>
        <begin position="447"/>
        <end position="468"/>
    </location>
</feature>
<sequence>MAYSGVKYTNVQDAQEHRLIDMYGTELGVSIPDQDGKDLKQVPSKESNSAARSIVESPWKRRLRQYGVPGIYLALFFLYTVYVVFSLVYDPAGAIFVCLLEAVLLFIVIFKIFKVDIWKPVLSLHSKFLVKVKRPLRTKIRIIVTVVVTLALVVFLIWDIWSSVRRFIPIGGMAIFVIFLWITSTSPKKVQWMTVTWGLLLQFGMGIVILRWPVGYAACKFLGDSVSQFLSYTDAGSKFVFGDPGYTLHPVAFGVLPVVIFFSAVVSVLYYLGIMQFFIRVIAAVLRFLMQTTPIESFATAAHIFIGQVESSVVLKPFLNNLTNSELHAVLTSGFATVAGTVIAAYIEFGVPAEHVISASFMSAPAALAVAKLAFPETKSTDFKISKEMELEVGKERNIMEAVSVGAMGAVKLIANVVVNLVAFVAILAFIDATLSYFGSRVGHPEVSFDFLCSYIFMPLAFIMGIPWSNCRVVGKLIGKKIVINEFLAFADLGGYIKAGDIQGRSAVISTYILCGFGSIAAMGINLGALSAAEPRRRKDFAKLMLRAVVAGNIACFMTACVAGILYQDEPVMISITNSTNDLNSTLQNLTTNSNITDIVTSSTPVSVTVL</sequence>
<feature type="transmembrane region" description="Helical" evidence="7">
    <location>
        <begin position="167"/>
        <end position="183"/>
    </location>
</feature>
<dbReference type="OrthoDB" id="6075923at2759"/>
<dbReference type="NCBIfam" id="TIGR00804">
    <property type="entry name" value="nupC"/>
    <property type="match status" value="1"/>
</dbReference>
<dbReference type="Proteomes" id="UP000005408">
    <property type="component" value="Unassembled WGS sequence"/>
</dbReference>
<dbReference type="Pfam" id="PF07662">
    <property type="entry name" value="Nucleos_tra2_C"/>
    <property type="match status" value="1"/>
</dbReference>
<feature type="transmembrane region" description="Helical" evidence="7">
    <location>
        <begin position="413"/>
        <end position="435"/>
    </location>
</feature>
<keyword evidence="5 7" id="KW-1133">Transmembrane helix</keyword>
<evidence type="ECO:0000256" key="6">
    <source>
        <dbReference type="ARBA" id="ARBA00023136"/>
    </source>
</evidence>
<feature type="transmembrane region" description="Helical" evidence="7">
    <location>
        <begin position="94"/>
        <end position="113"/>
    </location>
</feature>
<comment type="similarity">
    <text evidence="2 7">Belongs to the concentrative nucleoside transporter (CNT) (TC 2.A.41) family.</text>
</comment>
<evidence type="ECO:0000259" key="9">
    <source>
        <dbReference type="Pfam" id="PF07662"/>
    </source>
</evidence>
<evidence type="ECO:0000256" key="5">
    <source>
        <dbReference type="ARBA" id="ARBA00022989"/>
    </source>
</evidence>
<dbReference type="KEGG" id="crg:105325927"/>
<evidence type="ECO:0000259" key="8">
    <source>
        <dbReference type="Pfam" id="PF01773"/>
    </source>
</evidence>
<protein>
    <recommendedName>
        <fullName evidence="7">Sodium/nucleoside cotransporter</fullName>
    </recommendedName>
</protein>
<feature type="transmembrane region" description="Helical" evidence="7">
    <location>
        <begin position="509"/>
        <end position="532"/>
    </location>
</feature>
<feature type="transmembrane region" description="Helical" evidence="7">
    <location>
        <begin position="327"/>
        <end position="349"/>
    </location>
</feature>
<dbReference type="GeneID" id="105325927"/>
<evidence type="ECO:0000256" key="4">
    <source>
        <dbReference type="ARBA" id="ARBA00022692"/>
    </source>
</evidence>
<feature type="transmembrane region" description="Helical" evidence="7">
    <location>
        <begin position="284"/>
        <end position="307"/>
    </location>
</feature>
<feature type="domain" description="Concentrative nucleoside transporter C-terminal" evidence="9">
    <location>
        <begin position="355"/>
        <end position="564"/>
    </location>
</feature>
<evidence type="ECO:0000313" key="12">
    <source>
        <dbReference type="Proteomes" id="UP000005408"/>
    </source>
</evidence>
<dbReference type="PANTHER" id="PTHR10590:SF4">
    <property type="entry name" value="SOLUTE CARRIER FAMILY 28 MEMBER 3"/>
    <property type="match status" value="1"/>
</dbReference>
<dbReference type="Pfam" id="PF07670">
    <property type="entry name" value="Gate"/>
    <property type="match status" value="1"/>
</dbReference>
<keyword evidence="4 7" id="KW-0812">Transmembrane</keyword>
<accession>A0A8W8JWF9</accession>
<feature type="transmembrane region" description="Helical" evidence="7">
    <location>
        <begin position="140"/>
        <end position="161"/>
    </location>
</feature>
<keyword evidence="7" id="KW-0813">Transport</keyword>
<dbReference type="AlphaFoldDB" id="A0A8W8JWF9"/>
<feature type="transmembrane region" description="Helical" evidence="7">
    <location>
        <begin position="251"/>
        <end position="272"/>
    </location>
</feature>
<evidence type="ECO:0000256" key="3">
    <source>
        <dbReference type="ARBA" id="ARBA00022475"/>
    </source>
</evidence>
<dbReference type="GO" id="GO:0005415">
    <property type="term" value="F:nucleoside:sodium symporter activity"/>
    <property type="evidence" value="ECO:0007669"/>
    <property type="project" value="TreeGrafter"/>
</dbReference>
<evidence type="ECO:0000256" key="2">
    <source>
        <dbReference type="ARBA" id="ARBA00009033"/>
    </source>
</evidence>
<evidence type="ECO:0000256" key="7">
    <source>
        <dbReference type="RuleBase" id="RU362018"/>
    </source>
</evidence>
<dbReference type="InterPro" id="IPR008276">
    <property type="entry name" value="C_nuclsd_transpt"/>
</dbReference>
<evidence type="ECO:0000259" key="10">
    <source>
        <dbReference type="Pfam" id="PF07670"/>
    </source>
</evidence>
<organism evidence="11 12">
    <name type="scientific">Magallana gigas</name>
    <name type="common">Pacific oyster</name>
    <name type="synonym">Crassostrea gigas</name>
    <dbReference type="NCBI Taxonomy" id="29159"/>
    <lineage>
        <taxon>Eukaryota</taxon>
        <taxon>Metazoa</taxon>
        <taxon>Spiralia</taxon>
        <taxon>Lophotrochozoa</taxon>
        <taxon>Mollusca</taxon>
        <taxon>Bivalvia</taxon>
        <taxon>Autobranchia</taxon>
        <taxon>Pteriomorphia</taxon>
        <taxon>Ostreida</taxon>
        <taxon>Ostreoidea</taxon>
        <taxon>Ostreidae</taxon>
        <taxon>Magallana</taxon>
    </lineage>
</organism>
<keyword evidence="6 7" id="KW-0472">Membrane</keyword>
<feature type="transmembrane region" description="Helical" evidence="7">
    <location>
        <begin position="195"/>
        <end position="214"/>
    </location>
</feature>
<dbReference type="InterPro" id="IPR011657">
    <property type="entry name" value="CNT_C_dom"/>
</dbReference>
<proteinExistence type="inferred from homology"/>
<feature type="transmembrane region" description="Helical" evidence="7">
    <location>
        <begin position="544"/>
        <end position="567"/>
    </location>
</feature>
<dbReference type="InterPro" id="IPR011642">
    <property type="entry name" value="Gate_dom"/>
</dbReference>